<dbReference type="Gene3D" id="2.60.40.1460">
    <property type="entry name" value="Integrin domains. Chain A, domain 2"/>
    <property type="match status" value="1"/>
</dbReference>
<feature type="chain" id="PRO_5014209652" description="Integrin alpha-6" evidence="27">
    <location>
        <begin position="24"/>
        <end position="1130"/>
    </location>
</feature>
<dbReference type="PRINTS" id="PR01185">
    <property type="entry name" value="INTEGRINA"/>
</dbReference>
<name>A0A2K6FV60_PROCO</name>
<evidence type="ECO:0000256" key="12">
    <source>
        <dbReference type="ARBA" id="ARBA00022889"/>
    </source>
</evidence>
<dbReference type="SUPFAM" id="SSF69179">
    <property type="entry name" value="Integrin domains"/>
    <property type="match status" value="3"/>
</dbReference>
<evidence type="ECO:0000259" key="30">
    <source>
        <dbReference type="Pfam" id="PF20806"/>
    </source>
</evidence>
<comment type="similarity">
    <text evidence="3 27">Belongs to the integrin alpha chain family.</text>
</comment>
<evidence type="ECO:0000256" key="15">
    <source>
        <dbReference type="ARBA" id="ARBA00023136"/>
    </source>
</evidence>
<dbReference type="PANTHER" id="PTHR23220">
    <property type="entry name" value="INTEGRIN ALPHA"/>
    <property type="match status" value="1"/>
</dbReference>
<keyword evidence="10" id="KW-0677">Repeat</keyword>
<dbReference type="InterPro" id="IPR028994">
    <property type="entry name" value="Integrin_alpha_N"/>
</dbReference>
<dbReference type="GO" id="GO:0007160">
    <property type="term" value="P:cell-matrix adhesion"/>
    <property type="evidence" value="ECO:0007669"/>
    <property type="project" value="Ensembl"/>
</dbReference>
<comment type="subcellular location">
    <subcellularLocation>
        <location evidence="1">Cell membrane</location>
        <topology evidence="1">Lipid-anchor</topology>
    </subcellularLocation>
    <subcellularLocation>
        <location evidence="2">Cell membrane</location>
        <topology evidence="2">Single-pass type I membrane protein</topology>
    </subcellularLocation>
    <subcellularLocation>
        <location evidence="27">Membrane</location>
        <topology evidence="27">Single-pass type I membrane protein</topology>
    </subcellularLocation>
</comment>
<dbReference type="PROSITE" id="PS51470">
    <property type="entry name" value="FG_GAP"/>
    <property type="match status" value="5"/>
</dbReference>
<dbReference type="InterPro" id="IPR048285">
    <property type="entry name" value="Integrin_alpha_Ig-like_2"/>
</dbReference>
<dbReference type="InterPro" id="IPR013649">
    <property type="entry name" value="Integrin_alpha_Ig-like_1"/>
</dbReference>
<keyword evidence="14 27" id="KW-0401">Integrin</keyword>
<keyword evidence="6" id="KW-0165">Cleavage on pair of basic residues</keyword>
<dbReference type="GO" id="GO:0030335">
    <property type="term" value="P:positive regulation of cell migration"/>
    <property type="evidence" value="ECO:0007669"/>
    <property type="project" value="Ensembl"/>
</dbReference>
<dbReference type="GO" id="GO:0034675">
    <property type="term" value="C:integrin alpha6-beta1 complex"/>
    <property type="evidence" value="ECO:0007669"/>
    <property type="project" value="Ensembl"/>
</dbReference>
<dbReference type="FunFam" id="2.60.40.1530:FF:000001">
    <property type="entry name" value="Integrin subunit alpha 7"/>
    <property type="match status" value="1"/>
</dbReference>
<dbReference type="Pfam" id="PF20805">
    <property type="entry name" value="Integrin_A_Ig_2"/>
    <property type="match status" value="1"/>
</dbReference>
<dbReference type="Proteomes" id="UP000233160">
    <property type="component" value="Unassembled WGS sequence"/>
</dbReference>
<dbReference type="GO" id="GO:0010668">
    <property type="term" value="P:ectodermal cell differentiation"/>
    <property type="evidence" value="ECO:0007669"/>
    <property type="project" value="Ensembl"/>
</dbReference>
<reference evidence="31" key="2">
    <citation type="submission" date="2025-09" db="UniProtKB">
        <authorList>
            <consortium name="Ensembl"/>
        </authorList>
    </citation>
    <scope>IDENTIFICATION</scope>
</reference>
<dbReference type="GO" id="GO:0043589">
    <property type="term" value="P:skin morphogenesis"/>
    <property type="evidence" value="ECO:0007669"/>
    <property type="project" value="Ensembl"/>
</dbReference>
<evidence type="ECO:0000256" key="14">
    <source>
        <dbReference type="ARBA" id="ARBA00023037"/>
    </source>
</evidence>
<dbReference type="InterPro" id="IPR018184">
    <property type="entry name" value="Integrin_alpha_C_CS"/>
</dbReference>
<gene>
    <name evidence="31" type="primary">ITGA6</name>
</gene>
<dbReference type="SMART" id="SM00191">
    <property type="entry name" value="Int_alpha"/>
    <property type="match status" value="5"/>
</dbReference>
<dbReference type="InterPro" id="IPR000413">
    <property type="entry name" value="Integrin_alpha"/>
</dbReference>
<keyword evidence="11" id="KW-0106">Calcium</keyword>
<dbReference type="GO" id="GO:2001237">
    <property type="term" value="P:negative regulation of extrinsic apoptotic signaling pathway"/>
    <property type="evidence" value="ECO:0007669"/>
    <property type="project" value="Ensembl"/>
</dbReference>
<keyword evidence="7 27" id="KW-0812">Transmembrane</keyword>
<comment type="subunit">
    <text evidence="22">Heterodimer of an alpha and a beta subunit. The alpha subunit is composed of a heavy and a light chain linked by a disulfide bond. Alpha-6 associates with either beta-1 (ITGB1) or beta-4 (ITGB4) to form ITGA6:ITGB1 and ITGA6:ITGB4, respectively. ITGA6:ITGB1 is found in a complex with CD9; interaction takes place in oocytes and is involved in sperm-egg fusion. ITGA6:ITGB4 is found in a ternary complex with NRG1 and ERBB3. ITGA6:ITGB4 is found in a ternary complex with IGF1 and IGF1R. ITGA6:ITGB4 interacts with IGF2. Interacts with ADAM9. Interacts with RAB21. Interacts with MDK. ITGA6:ITGB1 interacts with MDK; this interaction mediates MDK-induced neurite outgrowth. Interacts with CD82; this interaction down-regulates ITGA6-mediated cell adhesion.</text>
</comment>
<dbReference type="AlphaFoldDB" id="A0A2K6FV60"/>
<keyword evidence="16" id="KW-0564">Palmitate</keyword>
<dbReference type="GO" id="GO:0031994">
    <property type="term" value="F:insulin-like growth factor I binding"/>
    <property type="evidence" value="ECO:0007669"/>
    <property type="project" value="Ensembl"/>
</dbReference>
<evidence type="ECO:0000256" key="5">
    <source>
        <dbReference type="ARBA" id="ARBA00022553"/>
    </source>
</evidence>
<dbReference type="FunFam" id="2.130.10.130:FF:000002">
    <property type="entry name" value="integrin alpha-6 isoform X2"/>
    <property type="match status" value="1"/>
</dbReference>
<evidence type="ECO:0000256" key="7">
    <source>
        <dbReference type="ARBA" id="ARBA00022692"/>
    </source>
</evidence>
<evidence type="ECO:0000256" key="10">
    <source>
        <dbReference type="ARBA" id="ARBA00022737"/>
    </source>
</evidence>
<evidence type="ECO:0000256" key="8">
    <source>
        <dbReference type="ARBA" id="ARBA00022723"/>
    </source>
</evidence>
<evidence type="ECO:0000256" key="26">
    <source>
        <dbReference type="PROSITE-ProRule" id="PRU00803"/>
    </source>
</evidence>
<dbReference type="GO" id="GO:0033627">
    <property type="term" value="P:cell adhesion mediated by integrin"/>
    <property type="evidence" value="ECO:0007669"/>
    <property type="project" value="TreeGrafter"/>
</dbReference>
<dbReference type="Ensembl" id="ENSPCOT00000028515.1">
    <property type="protein sequence ID" value="ENSPCOP00000017876.1"/>
    <property type="gene ID" value="ENSPCOG00000020776.1"/>
</dbReference>
<evidence type="ECO:0000259" key="29">
    <source>
        <dbReference type="Pfam" id="PF20805"/>
    </source>
</evidence>
<evidence type="ECO:0000256" key="9">
    <source>
        <dbReference type="ARBA" id="ARBA00022729"/>
    </source>
</evidence>
<evidence type="ECO:0000256" key="20">
    <source>
        <dbReference type="ARBA" id="ARBA00023288"/>
    </source>
</evidence>
<dbReference type="GO" id="GO:0009897">
    <property type="term" value="C:external side of plasma membrane"/>
    <property type="evidence" value="ECO:0007669"/>
    <property type="project" value="TreeGrafter"/>
</dbReference>
<dbReference type="Pfam" id="PF01839">
    <property type="entry name" value="FG-GAP"/>
    <property type="match status" value="2"/>
</dbReference>
<dbReference type="InterPro" id="IPR032695">
    <property type="entry name" value="Integrin_dom_sf"/>
</dbReference>
<evidence type="ECO:0000256" key="27">
    <source>
        <dbReference type="RuleBase" id="RU003762"/>
    </source>
</evidence>
<keyword evidence="9 27" id="KW-0732">Signal</keyword>
<dbReference type="GO" id="GO:0046872">
    <property type="term" value="F:metal ion binding"/>
    <property type="evidence" value="ECO:0007669"/>
    <property type="project" value="UniProtKB-KW"/>
</dbReference>
<evidence type="ECO:0000256" key="23">
    <source>
        <dbReference type="ARBA" id="ARBA00068408"/>
    </source>
</evidence>
<proteinExistence type="inferred from homology"/>
<dbReference type="GO" id="GO:0038132">
    <property type="term" value="F:neuregulin binding"/>
    <property type="evidence" value="ECO:0007669"/>
    <property type="project" value="Ensembl"/>
</dbReference>
<evidence type="ECO:0000256" key="17">
    <source>
        <dbReference type="ARBA" id="ARBA00023157"/>
    </source>
</evidence>
<dbReference type="Pfam" id="PF08441">
    <property type="entry name" value="Integrin_A_Ig_1"/>
    <property type="match status" value="1"/>
</dbReference>
<keyword evidence="32" id="KW-1185">Reference proteome</keyword>
<dbReference type="Gene3D" id="2.60.40.1530">
    <property type="entry name" value="ntegrin, alpha v. Chain A, domain 4"/>
    <property type="match status" value="1"/>
</dbReference>
<dbReference type="PROSITE" id="PS00242">
    <property type="entry name" value="INTEGRIN_ALPHA"/>
    <property type="match status" value="1"/>
</dbReference>
<keyword evidence="17" id="KW-1015">Disulfide bond</keyword>
<dbReference type="InterPro" id="IPR013517">
    <property type="entry name" value="FG-GAP"/>
</dbReference>
<dbReference type="GO" id="GO:0005178">
    <property type="term" value="F:integrin binding"/>
    <property type="evidence" value="ECO:0007669"/>
    <property type="project" value="TreeGrafter"/>
</dbReference>
<protein>
    <recommendedName>
        <fullName evidence="23">Integrin alpha-6</fullName>
    </recommendedName>
    <alternativeName>
        <fullName evidence="25">CD49 antigen-like family member F</fullName>
    </alternativeName>
    <alternativeName>
        <fullName evidence="24">VLA-6</fullName>
    </alternativeName>
</protein>
<evidence type="ECO:0000256" key="25">
    <source>
        <dbReference type="ARBA" id="ARBA00080506"/>
    </source>
</evidence>
<dbReference type="FunFam" id="2.60.40.1460:FF:000002">
    <property type="entry name" value="Integrin subunit alpha 6"/>
    <property type="match status" value="1"/>
</dbReference>
<reference evidence="31" key="1">
    <citation type="submission" date="2025-08" db="UniProtKB">
        <authorList>
            <consortium name="Ensembl"/>
        </authorList>
    </citation>
    <scope>IDENTIFICATION</scope>
</reference>
<dbReference type="Pfam" id="PF20806">
    <property type="entry name" value="Integrin_A_Ig_3"/>
    <property type="match status" value="1"/>
</dbReference>
<evidence type="ECO:0000256" key="16">
    <source>
        <dbReference type="ARBA" id="ARBA00023139"/>
    </source>
</evidence>
<feature type="domain" description="Integrin alpha third immunoglobulin-like" evidence="30">
    <location>
        <begin position="836"/>
        <end position="1042"/>
    </location>
</feature>
<dbReference type="Gene3D" id="2.60.40.1510">
    <property type="entry name" value="ntegrin, alpha v. Chain A, domain 3"/>
    <property type="match status" value="1"/>
</dbReference>
<evidence type="ECO:0000256" key="18">
    <source>
        <dbReference type="ARBA" id="ARBA00023170"/>
    </source>
</evidence>
<keyword evidence="5" id="KW-0597">Phosphoprotein</keyword>
<keyword evidence="15 27" id="KW-0472">Membrane</keyword>
<dbReference type="GO" id="GO:0098609">
    <property type="term" value="P:cell-cell adhesion"/>
    <property type="evidence" value="ECO:0007669"/>
    <property type="project" value="TreeGrafter"/>
</dbReference>
<keyword evidence="20" id="KW-0449">Lipoprotein</keyword>
<evidence type="ECO:0000256" key="6">
    <source>
        <dbReference type="ARBA" id="ARBA00022685"/>
    </source>
</evidence>
<keyword evidence="13 27" id="KW-1133">Transmembrane helix</keyword>
<keyword evidence="8" id="KW-0479">Metal-binding</keyword>
<dbReference type="PANTHER" id="PTHR23220:SF9">
    <property type="entry name" value="INTEGRIN ALPHA-6"/>
    <property type="match status" value="1"/>
</dbReference>
<keyword evidence="4" id="KW-1003">Cell membrane</keyword>
<evidence type="ECO:0000313" key="32">
    <source>
        <dbReference type="Proteomes" id="UP000233160"/>
    </source>
</evidence>
<feature type="domain" description="Integrin alpha first immunoglubulin-like" evidence="28">
    <location>
        <begin position="503"/>
        <end position="663"/>
    </location>
</feature>
<feature type="signal peptide" evidence="27">
    <location>
        <begin position="1"/>
        <end position="23"/>
    </location>
</feature>
<dbReference type="Gene3D" id="1.20.5.930">
    <property type="entry name" value="Bicelle-embedded integrin alpha(iib) transmembrane segment"/>
    <property type="match status" value="1"/>
</dbReference>
<comment type="function">
    <text evidence="21">Integrin alpha-6/beta-1 (ITGA6:ITGB1) is a receptor for laminin on platelets. Integrin alpha-6/beta-1 (ITGA6:ITGB1) is present in oocytes and is involved in sperm-egg fusion. Integrin alpha-6/beta-4 (ITGA6:ITGB4) is a receptor for laminin in epithelial cells and it plays a critical structural role in the hemidesmosome. ITGA6:ITGB4 binds to NRG1 (via EGF domain) and this binding is essential for NRG1-ERBB signaling. ITGA6:ITGB4 binds to IGF1 and this binding is essential for IGF1 signaling. ITGA6:ITGB4 binds to IGF2 and this binding is essential for IGF2 signaling.</text>
</comment>
<keyword evidence="18 27" id="KW-0675">Receptor</keyword>
<evidence type="ECO:0000256" key="13">
    <source>
        <dbReference type="ARBA" id="ARBA00022989"/>
    </source>
</evidence>
<dbReference type="GO" id="GO:0043065">
    <property type="term" value="P:positive regulation of apoptotic process"/>
    <property type="evidence" value="ECO:0007669"/>
    <property type="project" value="Ensembl"/>
</dbReference>
<evidence type="ECO:0000256" key="24">
    <source>
        <dbReference type="ARBA" id="ARBA00079514"/>
    </source>
</evidence>
<evidence type="ECO:0000256" key="21">
    <source>
        <dbReference type="ARBA" id="ARBA00054656"/>
    </source>
</evidence>
<dbReference type="STRING" id="379532.ENSPCOP00000017876"/>
<feature type="repeat" description="FG-GAP" evidence="26">
    <location>
        <begin position="101"/>
        <end position="166"/>
    </location>
</feature>
<dbReference type="GO" id="GO:0035878">
    <property type="term" value="P:nail development"/>
    <property type="evidence" value="ECO:0007669"/>
    <property type="project" value="Ensembl"/>
</dbReference>
<evidence type="ECO:0000256" key="11">
    <source>
        <dbReference type="ARBA" id="ARBA00022837"/>
    </source>
</evidence>
<feature type="repeat" description="FG-GAP" evidence="26">
    <location>
        <begin position="30"/>
        <end position="95"/>
    </location>
</feature>
<evidence type="ECO:0000256" key="19">
    <source>
        <dbReference type="ARBA" id="ARBA00023180"/>
    </source>
</evidence>
<feature type="repeat" description="FG-GAP" evidence="26">
    <location>
        <begin position="457"/>
        <end position="518"/>
    </location>
</feature>
<evidence type="ECO:0000313" key="31">
    <source>
        <dbReference type="Ensembl" id="ENSPCOP00000017876.1"/>
    </source>
</evidence>
<dbReference type="GO" id="GO:0050900">
    <property type="term" value="P:leukocyte migration"/>
    <property type="evidence" value="ECO:0007669"/>
    <property type="project" value="TreeGrafter"/>
</dbReference>
<keyword evidence="12 27" id="KW-0130">Cell adhesion</keyword>
<dbReference type="InterPro" id="IPR048286">
    <property type="entry name" value="Integrin_alpha_Ig-like_3"/>
</dbReference>
<evidence type="ECO:0000259" key="28">
    <source>
        <dbReference type="Pfam" id="PF08441"/>
    </source>
</evidence>
<organism evidence="31 32">
    <name type="scientific">Propithecus coquereli</name>
    <name type="common">Coquerel's sifaka</name>
    <name type="synonym">Propithecus verreauxi coquereli</name>
    <dbReference type="NCBI Taxonomy" id="379532"/>
    <lineage>
        <taxon>Eukaryota</taxon>
        <taxon>Metazoa</taxon>
        <taxon>Chordata</taxon>
        <taxon>Craniata</taxon>
        <taxon>Vertebrata</taxon>
        <taxon>Euteleostomi</taxon>
        <taxon>Mammalia</taxon>
        <taxon>Eutheria</taxon>
        <taxon>Euarchontoglires</taxon>
        <taxon>Primates</taxon>
        <taxon>Strepsirrhini</taxon>
        <taxon>Lemuriformes</taxon>
        <taxon>Indriidae</taxon>
        <taxon>Propithecus</taxon>
    </lineage>
</organism>
<evidence type="ECO:0000256" key="22">
    <source>
        <dbReference type="ARBA" id="ARBA00062424"/>
    </source>
</evidence>
<dbReference type="FunFam" id="1.20.5.930:FF:000003">
    <property type="entry name" value="Integrin subunit alpha 7"/>
    <property type="match status" value="1"/>
</dbReference>
<feature type="repeat" description="FG-GAP" evidence="26">
    <location>
        <begin position="340"/>
        <end position="402"/>
    </location>
</feature>
<evidence type="ECO:0000256" key="4">
    <source>
        <dbReference type="ARBA" id="ARBA00022475"/>
    </source>
</evidence>
<dbReference type="Gene3D" id="2.130.10.130">
    <property type="entry name" value="Integrin alpha, N-terminal"/>
    <property type="match status" value="1"/>
</dbReference>
<dbReference type="SUPFAM" id="SSF69318">
    <property type="entry name" value="Integrin alpha N-terminal domain"/>
    <property type="match status" value="1"/>
</dbReference>
<feature type="transmembrane region" description="Helical" evidence="27">
    <location>
        <begin position="1052"/>
        <end position="1076"/>
    </location>
</feature>
<sequence>MAAAGQLCLLYLSAGLLPRLGAAFNLDTHEDNVIRKSGDPGSLFGFSLAMHWQLHPEDKRLLLVGAPRAEALPLQKANRTGGLYSCDITSREPCTRIEFDNDADPSSESKEDQWMGVTVQSQGPGGKVVTCAHRYEKRQHVNTKQESRDIFGRCYVLSQNLRIEDDMDGGDWSFCDGRLRGHEKFGSCQQGVAATFTKDFHYIVFGAPGTYNWKGIVRVEQKNNTFFDMNIFEDGPYEVGGETEHDESLVPVPANSYLGLLFLTSVSYTDPDQFVYKTRPPREQPDTAPDVMTNSYLGFSLDSGKGIVSKDEITFVSGAPRANHSGAVVLLKRDLKSAHLLPEHIFDGEGLASSFGYDVAVADLNKDGWQDIIIGAPQYFDRDGEVGGAVYVYINQQGRWNNVKPIRLNGTKDSMFGIAVKNIGDINQDGYPDIAVGAPYDDMGKVFIYHGSANGINTKPTQVLEGTSPYFGYSIAGNMDLDRNSYPDVAVGSLSDSVTVFRSRPVIDIQQTITVTPKRIDLRQRTACGAPSGICLKVKACFEYTAKPAGYNPSISIVGTLEAEKERRKSGLSSRVHFRNQGSEPRYTQELTLNRQKQKMCMEETLWLQENIRDKLRPIPITASVEIKEPTSRRRVNSLPEVLPILNSNEPKTVHTDVHFLKEGCGDDNVCNSNLKLEYKFCTREGSQDKFSYLPIQKGVPELVLKDQKDIALEITVTNSPSNPRNPTKDGDDAHEAKLIATFPDTLTYSAYRELRAFPEKQLSCVANQNGSQADCDLGNPFKRNSSVTFYLILSTTEVTFDTTDLDINLKLETTSNQDNLASITAKAKVVIELLLSVSGVAKPSQVYFGGTVVGEQAMKSEDEVGSLIEYEFRVINLGKPLKNLGTATLNIQWPKEISNGKWLLYLVKVESRGLEKITCEPQSEINFLKLKESHNSRRKREIAEKQIDDNRKFSLFAERKYQTLNCSVNVNCVNIRCPLRGLDSKASLVLRSRLWNSTFLEEYSKLNYLDILVRASIDVTAAAENIKLPNAGTQVRVTVFPSKTVAQYSGIPWWIILVAILAGILMLALLVFLLWKCGFFKRSRYDDSVPRYHAVRIRKEEREIKDEKYNDNLEKKQWITKWNENESYS</sequence>
<feature type="repeat" description="FG-GAP" evidence="26">
    <location>
        <begin position="403"/>
        <end position="456"/>
    </location>
</feature>
<evidence type="ECO:0000256" key="3">
    <source>
        <dbReference type="ARBA" id="ARBA00008054"/>
    </source>
</evidence>
<accession>A0A2K6FV60</accession>
<dbReference type="GO" id="GO:0007229">
    <property type="term" value="P:integrin-mediated signaling pathway"/>
    <property type="evidence" value="ECO:0007669"/>
    <property type="project" value="UniProtKB-KW"/>
</dbReference>
<keyword evidence="19" id="KW-0325">Glycoprotein</keyword>
<dbReference type="GeneTree" id="ENSGT00940000155353"/>
<evidence type="ECO:0000256" key="1">
    <source>
        <dbReference type="ARBA" id="ARBA00004193"/>
    </source>
</evidence>
<dbReference type="InterPro" id="IPR013519">
    <property type="entry name" value="Int_alpha_beta-p"/>
</dbReference>
<evidence type="ECO:0000256" key="2">
    <source>
        <dbReference type="ARBA" id="ARBA00004251"/>
    </source>
</evidence>
<dbReference type="GO" id="GO:0045944">
    <property type="term" value="P:positive regulation of transcription by RNA polymerase II"/>
    <property type="evidence" value="ECO:0007669"/>
    <property type="project" value="Ensembl"/>
</dbReference>
<dbReference type="FunFam" id="2.60.40.1510:FF:000002">
    <property type="entry name" value="integrin alpha-6 isoform X2"/>
    <property type="match status" value="1"/>
</dbReference>
<feature type="domain" description="Integrin alpha second immunoglobulin-like" evidence="29">
    <location>
        <begin position="665"/>
        <end position="830"/>
    </location>
</feature>